<reference evidence="1 2" key="3">
    <citation type="submission" date="2019-11" db="EMBL/GenBank/DDBJ databases">
        <title>A de novo genome assembly of a pear dwarfing rootstock.</title>
        <authorList>
            <person name="Wang F."/>
            <person name="Wang J."/>
            <person name="Li S."/>
            <person name="Zhang Y."/>
            <person name="Fang M."/>
            <person name="Ma L."/>
            <person name="Zhao Y."/>
            <person name="Jiang S."/>
        </authorList>
    </citation>
    <scope>NUCLEOTIDE SEQUENCE [LARGE SCALE GENOMIC DNA]</scope>
    <source>
        <strain evidence="1">S2</strain>
        <tissue evidence="1">Leaf</tissue>
    </source>
</reference>
<dbReference type="EMBL" id="SMOL01000695">
    <property type="protein sequence ID" value="KAB2602839.1"/>
    <property type="molecule type" value="Genomic_DNA"/>
</dbReference>
<proteinExistence type="predicted"/>
<keyword evidence="2" id="KW-1185">Reference proteome</keyword>
<gene>
    <name evidence="1" type="ORF">D8674_003844</name>
</gene>
<comment type="caution">
    <text evidence="1">The sequence shown here is derived from an EMBL/GenBank/DDBJ whole genome shotgun (WGS) entry which is preliminary data.</text>
</comment>
<reference evidence="2" key="2">
    <citation type="submission" date="2019-10" db="EMBL/GenBank/DDBJ databases">
        <title>A de novo genome assembly of a pear dwarfing rootstock.</title>
        <authorList>
            <person name="Wang F."/>
            <person name="Wang J."/>
            <person name="Li S."/>
            <person name="Zhang Y."/>
            <person name="Fang M."/>
            <person name="Ma L."/>
            <person name="Zhao Y."/>
            <person name="Jiang S."/>
        </authorList>
    </citation>
    <scope>NUCLEOTIDE SEQUENCE [LARGE SCALE GENOMIC DNA]</scope>
</reference>
<evidence type="ECO:0000313" key="1">
    <source>
        <dbReference type="EMBL" id="KAB2602839.1"/>
    </source>
</evidence>
<accession>A0A5N5FI69</accession>
<dbReference type="Proteomes" id="UP000327157">
    <property type="component" value="Chromosome 10"/>
</dbReference>
<reference evidence="1 2" key="1">
    <citation type="submission" date="2019-09" db="EMBL/GenBank/DDBJ databases">
        <authorList>
            <person name="Ou C."/>
        </authorList>
    </citation>
    <scope>NUCLEOTIDE SEQUENCE [LARGE SCALE GENOMIC DNA]</scope>
    <source>
        <strain evidence="1">S2</strain>
        <tissue evidence="1">Leaf</tissue>
    </source>
</reference>
<dbReference type="OrthoDB" id="1166551at2759"/>
<sequence length="91" mass="10517">MYYLCLHITILLKEKMDKKKNTAMEEQNEVNDWVIYKVVIGGPSHGRLLGVGVGFSTKDQCSKKRPRRWAGWNRGDFVHNGWKNRGGSRQP</sequence>
<organism evidence="1 2">
    <name type="scientific">Pyrus ussuriensis x Pyrus communis</name>
    <dbReference type="NCBI Taxonomy" id="2448454"/>
    <lineage>
        <taxon>Eukaryota</taxon>
        <taxon>Viridiplantae</taxon>
        <taxon>Streptophyta</taxon>
        <taxon>Embryophyta</taxon>
        <taxon>Tracheophyta</taxon>
        <taxon>Spermatophyta</taxon>
        <taxon>Magnoliopsida</taxon>
        <taxon>eudicotyledons</taxon>
        <taxon>Gunneridae</taxon>
        <taxon>Pentapetalae</taxon>
        <taxon>rosids</taxon>
        <taxon>fabids</taxon>
        <taxon>Rosales</taxon>
        <taxon>Rosaceae</taxon>
        <taxon>Amygdaloideae</taxon>
        <taxon>Maleae</taxon>
        <taxon>Pyrus</taxon>
    </lineage>
</organism>
<name>A0A5N5FI69_9ROSA</name>
<protein>
    <submittedName>
        <fullName evidence="1">Uncharacterized protein</fullName>
    </submittedName>
</protein>
<evidence type="ECO:0000313" key="2">
    <source>
        <dbReference type="Proteomes" id="UP000327157"/>
    </source>
</evidence>
<dbReference type="AlphaFoldDB" id="A0A5N5FI69"/>